<feature type="compositionally biased region" description="Polar residues" evidence="1">
    <location>
        <begin position="7"/>
        <end position="25"/>
    </location>
</feature>
<sequence length="153" mass="16782">MEKASRLLSSSTCSPEDNNCSSTNIDHVEVADEEDADTAAPVTPEMQAPVSADPSTSNEDVCPACNAKQKCPTPTDVDEVIVYFQEKKEHATKKDDLDLFFMSLCQSTEALSCRMQNNLKKDFLEILVRAQEQEEMETLGYAPSPLPSPCGDT</sequence>
<evidence type="ECO:0000313" key="2">
    <source>
        <dbReference type="EMBL" id="KAK7066076.1"/>
    </source>
</evidence>
<dbReference type="EMBL" id="JAXCGZ010019462">
    <property type="protein sequence ID" value="KAK7066076.1"/>
    <property type="molecule type" value="Genomic_DNA"/>
</dbReference>
<evidence type="ECO:0000313" key="3">
    <source>
        <dbReference type="Proteomes" id="UP001381693"/>
    </source>
</evidence>
<evidence type="ECO:0000256" key="1">
    <source>
        <dbReference type="SAM" id="MobiDB-lite"/>
    </source>
</evidence>
<proteinExistence type="predicted"/>
<accession>A0AAN8WHE6</accession>
<keyword evidence="3" id="KW-1185">Reference proteome</keyword>
<dbReference type="Proteomes" id="UP001381693">
    <property type="component" value="Unassembled WGS sequence"/>
</dbReference>
<protein>
    <submittedName>
        <fullName evidence="2">Uncharacterized protein</fullName>
    </submittedName>
</protein>
<gene>
    <name evidence="2" type="ORF">SK128_016246</name>
</gene>
<reference evidence="2 3" key="1">
    <citation type="submission" date="2023-11" db="EMBL/GenBank/DDBJ databases">
        <title>Halocaridina rubra genome assembly.</title>
        <authorList>
            <person name="Smith C."/>
        </authorList>
    </citation>
    <scope>NUCLEOTIDE SEQUENCE [LARGE SCALE GENOMIC DNA]</scope>
    <source>
        <strain evidence="2">EP-1</strain>
        <tissue evidence="2">Whole</tissue>
    </source>
</reference>
<feature type="region of interest" description="Disordered" evidence="1">
    <location>
        <begin position="1"/>
        <end position="60"/>
    </location>
</feature>
<name>A0AAN8WHE6_HALRR</name>
<dbReference type="AlphaFoldDB" id="A0AAN8WHE6"/>
<organism evidence="2 3">
    <name type="scientific">Halocaridina rubra</name>
    <name type="common">Hawaiian red shrimp</name>
    <dbReference type="NCBI Taxonomy" id="373956"/>
    <lineage>
        <taxon>Eukaryota</taxon>
        <taxon>Metazoa</taxon>
        <taxon>Ecdysozoa</taxon>
        <taxon>Arthropoda</taxon>
        <taxon>Crustacea</taxon>
        <taxon>Multicrustacea</taxon>
        <taxon>Malacostraca</taxon>
        <taxon>Eumalacostraca</taxon>
        <taxon>Eucarida</taxon>
        <taxon>Decapoda</taxon>
        <taxon>Pleocyemata</taxon>
        <taxon>Caridea</taxon>
        <taxon>Atyoidea</taxon>
        <taxon>Atyidae</taxon>
        <taxon>Halocaridina</taxon>
    </lineage>
</organism>
<comment type="caution">
    <text evidence="2">The sequence shown here is derived from an EMBL/GenBank/DDBJ whole genome shotgun (WGS) entry which is preliminary data.</text>
</comment>